<name>A0A087W0R4_ECHMU</name>
<gene>
    <name evidence="1" type="ORF">EmuJ_000191200</name>
</gene>
<evidence type="ECO:0000313" key="1">
    <source>
        <dbReference type="EMBL" id="CDI98085.1"/>
    </source>
</evidence>
<proteinExistence type="predicted"/>
<dbReference type="Proteomes" id="UP000017246">
    <property type="component" value="Unassembled WGS sequence"/>
</dbReference>
<dbReference type="AlphaFoldDB" id="A0A087W0R4"/>
<sequence length="104" mass="11431">MAPKQTGEKPKWVDFSTSLSVPASRTGMLCFTVRQASWLVLRHPTTSSPAKPNLRLAASLATTSWTVVSAFTKTSVFNNDLSLNSMESKETPFDTSPIRSDFFS</sequence>
<dbReference type="EMBL" id="LN902846">
    <property type="protein sequence ID" value="CDI98085.1"/>
    <property type="molecule type" value="Genomic_DNA"/>
</dbReference>
<protein>
    <submittedName>
        <fullName evidence="1">Uncharacterized protein</fullName>
    </submittedName>
</protein>
<keyword evidence="2" id="KW-1185">Reference proteome</keyword>
<accession>A0A087W0R4</accession>
<organism evidence="1 2">
    <name type="scientific">Echinococcus multilocularis</name>
    <name type="common">Fox tapeworm</name>
    <dbReference type="NCBI Taxonomy" id="6211"/>
    <lineage>
        <taxon>Eukaryota</taxon>
        <taxon>Metazoa</taxon>
        <taxon>Spiralia</taxon>
        <taxon>Lophotrochozoa</taxon>
        <taxon>Platyhelminthes</taxon>
        <taxon>Cestoda</taxon>
        <taxon>Eucestoda</taxon>
        <taxon>Cyclophyllidea</taxon>
        <taxon>Taeniidae</taxon>
        <taxon>Echinococcus</taxon>
    </lineage>
</organism>
<reference evidence="1" key="1">
    <citation type="journal article" date="2013" name="Nature">
        <title>The genomes of four tapeworm species reveal adaptations to parasitism.</title>
        <authorList>
            <person name="Tsai I.J."/>
            <person name="Zarowiecki M."/>
            <person name="Holroyd N."/>
            <person name="Garciarrubio A."/>
            <person name="Sanchez-Flores A."/>
            <person name="Brooks K.L."/>
            <person name="Tracey A."/>
            <person name="Bobes R.J."/>
            <person name="Fragoso G."/>
            <person name="Sciutto E."/>
            <person name="Aslett M."/>
            <person name="Beasley H."/>
            <person name="Bennett H.M."/>
            <person name="Cai J."/>
            <person name="Camicia F."/>
            <person name="Clark R."/>
            <person name="Cucher M."/>
            <person name="De Silva N."/>
            <person name="Day T.A."/>
            <person name="Deplazes P."/>
            <person name="Estrada K."/>
            <person name="Fernandez C."/>
            <person name="Holland P.W."/>
            <person name="Hou J."/>
            <person name="Hu S."/>
            <person name="Huckvale T."/>
            <person name="Hung S.S."/>
            <person name="Kamenetzky L."/>
            <person name="Keane J.A."/>
            <person name="Kiss F."/>
            <person name="Koziol U."/>
            <person name="Lambert O."/>
            <person name="Liu K."/>
            <person name="Luo X."/>
            <person name="Luo Y."/>
            <person name="Macchiaroli N."/>
            <person name="Nichol S."/>
            <person name="Paps J."/>
            <person name="Parkinson J."/>
            <person name="Pouchkina-Stantcheva N."/>
            <person name="Riddiford N."/>
            <person name="Rosenzvit M."/>
            <person name="Salinas G."/>
            <person name="Wasmuth J.D."/>
            <person name="Zamanian M."/>
            <person name="Zheng Y."/>
            <person name="Cai X."/>
            <person name="Soberon X."/>
            <person name="Olson P.D."/>
            <person name="Laclette J.P."/>
            <person name="Brehm K."/>
            <person name="Berriman M."/>
            <person name="Garciarrubio A."/>
            <person name="Bobes R.J."/>
            <person name="Fragoso G."/>
            <person name="Sanchez-Flores A."/>
            <person name="Estrada K."/>
            <person name="Cevallos M.A."/>
            <person name="Morett E."/>
            <person name="Gonzalez V."/>
            <person name="Portillo T."/>
            <person name="Ochoa-Leyva A."/>
            <person name="Jose M.V."/>
            <person name="Sciutto E."/>
            <person name="Landa A."/>
            <person name="Jimenez L."/>
            <person name="Valdes V."/>
            <person name="Carrero J.C."/>
            <person name="Larralde C."/>
            <person name="Morales-Montor J."/>
            <person name="Limon-Lason J."/>
            <person name="Soberon X."/>
            <person name="Laclette J.P."/>
        </authorList>
    </citation>
    <scope>NUCLEOTIDE SEQUENCE [LARGE SCALE GENOMIC DNA]</scope>
</reference>
<evidence type="ECO:0000313" key="2">
    <source>
        <dbReference type="Proteomes" id="UP000017246"/>
    </source>
</evidence>
<reference evidence="1" key="2">
    <citation type="submission" date="2015-11" db="EMBL/GenBank/DDBJ databases">
        <authorList>
            <person name="Zhang Y."/>
            <person name="Guo Z."/>
        </authorList>
    </citation>
    <scope>NUCLEOTIDE SEQUENCE</scope>
</reference>